<name>A0A023CWG6_9LACO</name>
<feature type="transmembrane region" description="Helical" evidence="1">
    <location>
        <begin position="145"/>
        <end position="166"/>
    </location>
</feature>
<evidence type="ECO:0008006" key="4">
    <source>
        <dbReference type="Google" id="ProtNLM"/>
    </source>
</evidence>
<sequence>MSKEKIINKLLKYFYGIDGVLDEYKKSQLNKFGNIGFIILCWYLLISSFIALILYAQNLQTAFNFLIIGNMVIFFAAMLLSSLFLRQKKLTIVDADKTDYPKMKKKYAIKSIILGVYFGVAMLFLDALDNLVTGNGNFLTALTSLSNIGLTAVEGLSFGFIMYLLFRSRLKK</sequence>
<keyword evidence="1" id="KW-0472">Membrane</keyword>
<keyword evidence="1" id="KW-0812">Transmembrane</keyword>
<accession>A0A023CWG6</accession>
<evidence type="ECO:0000313" key="3">
    <source>
        <dbReference type="Proteomes" id="UP000050961"/>
    </source>
</evidence>
<feature type="transmembrane region" description="Helical" evidence="1">
    <location>
        <begin position="35"/>
        <end position="56"/>
    </location>
</feature>
<protein>
    <recommendedName>
        <fullName evidence="4">DUF3278 domain-containing protein</fullName>
    </recommendedName>
</protein>
<dbReference type="InterPro" id="IPR021697">
    <property type="entry name" value="DUF3278"/>
</dbReference>
<dbReference type="eggNOG" id="ENOG5033IAY">
    <property type="taxonomic scope" value="Bacteria"/>
</dbReference>
<organism evidence="2 3">
    <name type="scientific">Liquorilactobacillus sucicola DSM 21376 = JCM 15457</name>
    <dbReference type="NCBI Taxonomy" id="1423806"/>
    <lineage>
        <taxon>Bacteria</taxon>
        <taxon>Bacillati</taxon>
        <taxon>Bacillota</taxon>
        <taxon>Bacilli</taxon>
        <taxon>Lactobacillales</taxon>
        <taxon>Lactobacillaceae</taxon>
        <taxon>Liquorilactobacillus</taxon>
    </lineage>
</organism>
<dbReference type="OrthoDB" id="2142440at2"/>
<dbReference type="RefSeq" id="WP_034988257.1">
    <property type="nucleotide sequence ID" value="NZ_AYZF01000013.1"/>
</dbReference>
<dbReference type="PATRIC" id="fig|1423806.3.peg.1500"/>
<comment type="caution">
    <text evidence="2">The sequence shown here is derived from an EMBL/GenBank/DDBJ whole genome shotgun (WGS) entry which is preliminary data.</text>
</comment>
<evidence type="ECO:0000313" key="2">
    <source>
        <dbReference type="EMBL" id="KRN06280.1"/>
    </source>
</evidence>
<proteinExistence type="predicted"/>
<feature type="transmembrane region" description="Helical" evidence="1">
    <location>
        <begin position="62"/>
        <end position="86"/>
    </location>
</feature>
<keyword evidence="3" id="KW-1185">Reference proteome</keyword>
<feature type="transmembrane region" description="Helical" evidence="1">
    <location>
        <begin position="107"/>
        <end position="125"/>
    </location>
</feature>
<reference evidence="2 3" key="1">
    <citation type="journal article" date="2015" name="Genome Announc.">
        <title>Expanding the biotechnology potential of lactobacilli through comparative genomics of 213 strains and associated genera.</title>
        <authorList>
            <person name="Sun Z."/>
            <person name="Harris H.M."/>
            <person name="McCann A."/>
            <person name="Guo C."/>
            <person name="Argimon S."/>
            <person name="Zhang W."/>
            <person name="Yang X."/>
            <person name="Jeffery I.B."/>
            <person name="Cooney J.C."/>
            <person name="Kagawa T.F."/>
            <person name="Liu W."/>
            <person name="Song Y."/>
            <person name="Salvetti E."/>
            <person name="Wrobel A."/>
            <person name="Rasinkangas P."/>
            <person name="Parkhill J."/>
            <person name="Rea M.C."/>
            <person name="O'Sullivan O."/>
            <person name="Ritari J."/>
            <person name="Douillard F.P."/>
            <person name="Paul Ross R."/>
            <person name="Yang R."/>
            <person name="Briner A.E."/>
            <person name="Felis G.E."/>
            <person name="de Vos W.M."/>
            <person name="Barrangou R."/>
            <person name="Klaenhammer T.R."/>
            <person name="Caufield P.W."/>
            <person name="Cui Y."/>
            <person name="Zhang H."/>
            <person name="O'Toole P.W."/>
        </authorList>
    </citation>
    <scope>NUCLEOTIDE SEQUENCE [LARGE SCALE GENOMIC DNA]</scope>
    <source>
        <strain evidence="2 3">DSM 21376</strain>
    </source>
</reference>
<gene>
    <name evidence="2" type="ORF">FD15_GL001481</name>
</gene>
<keyword evidence="1" id="KW-1133">Transmembrane helix</keyword>
<dbReference type="AlphaFoldDB" id="A0A023CWG6"/>
<evidence type="ECO:0000256" key="1">
    <source>
        <dbReference type="SAM" id="Phobius"/>
    </source>
</evidence>
<dbReference type="STRING" id="1423806.FD15_GL001481"/>
<dbReference type="Proteomes" id="UP000050961">
    <property type="component" value="Unassembled WGS sequence"/>
</dbReference>
<dbReference type="EMBL" id="AYZF01000013">
    <property type="protein sequence ID" value="KRN06280.1"/>
    <property type="molecule type" value="Genomic_DNA"/>
</dbReference>
<dbReference type="Pfam" id="PF11683">
    <property type="entry name" value="DUF3278"/>
    <property type="match status" value="1"/>
</dbReference>